<reference evidence="4 5" key="1">
    <citation type="submission" date="2019-02" db="EMBL/GenBank/DDBJ databases">
        <title>Hyunsoonleella sp., isolated from marine sediment.</title>
        <authorList>
            <person name="Liu B.-T."/>
        </authorList>
    </citation>
    <scope>NUCLEOTIDE SEQUENCE [LARGE SCALE GENOMIC DNA]</scope>
    <source>
        <strain evidence="4 5">T58</strain>
    </source>
</reference>
<dbReference type="EMBL" id="SIRT01000001">
    <property type="protein sequence ID" value="TBN06721.1"/>
    <property type="molecule type" value="Genomic_DNA"/>
</dbReference>
<dbReference type="InterPro" id="IPR038765">
    <property type="entry name" value="Papain-like_cys_pep_sf"/>
</dbReference>
<dbReference type="Gene3D" id="3.10.620.30">
    <property type="match status" value="1"/>
</dbReference>
<dbReference type="Pfam" id="PF01841">
    <property type="entry name" value="Transglut_core"/>
    <property type="match status" value="1"/>
</dbReference>
<evidence type="ECO:0000256" key="1">
    <source>
        <dbReference type="SAM" id="Phobius"/>
    </source>
</evidence>
<dbReference type="Gene3D" id="2.60.40.3140">
    <property type="match status" value="1"/>
</dbReference>
<accession>A0A4Q9FI94</accession>
<dbReference type="OrthoDB" id="8595007at2"/>
<keyword evidence="5" id="KW-1185">Reference proteome</keyword>
<dbReference type="RefSeq" id="WP_130962708.1">
    <property type="nucleotide sequence ID" value="NZ_SIRT01000001.1"/>
</dbReference>
<keyword evidence="1" id="KW-0472">Membrane</keyword>
<sequence>MSFQTNSRHFFTIIFIFCFCVLHAQIKTSNTPQWVIQQTYEKNPAIDLNEISYGLLTLLSDEQIHIPKQERYLRVVRKITDNVGVQDGSAISINYDPTYQTLFLHNITVIRNGETINKLNVNDFQSIRQESNAESYIYDGSLNAIANLSDIRNGDILDVSYTIKGFNPIHGTHFSGGTTLNDFQPVGKINYYLISDKQLQYKLLNSDITPKIGRYKGYTTYQWHAMETEAPEFEENTPMWYMPYHNLFVSDFKSWDAVVDWALKIYQDNVKPSQALLEKIEQIKNSSEYEGERIFATLKFVQDDIRYLGLESGIGAYKPFSPNKVLEQRFGDCKDKSWLMVTMLRNMGIKAYPVLINSIYGESLHQFLPSPKVFDHVVVKVVDSTDTNLFYDPTNSNQFGNYKSVSFPNYGKALVVKKGTTALEQVTPKSENLVEVFDTYDLPTVGGSGTLNTMTVYKEAEADVIRARYKSSSLSSLSKDFKNYYDNLYDGVEVLKDPIFDDDSLVNEILVEESYKISDLWTPMVGNDKNISVEFYPYSILDVFVIPDEKERKTPFALYYPTHKKHQITVKLPRRWSFKLDKVNVNSKSFDFSMTSKMNPSKDILYLNYEYQNKTSYVKPEDFEDYYTKIKEVEQIMAYYIYIPKSEANSGNFSTPILSENVASSITAILYWIIGAMAVVVIGLVIFVVKSNKNRS</sequence>
<gene>
    <name evidence="4" type="ORF">EYD45_02225</name>
</gene>
<dbReference type="AlphaFoldDB" id="A0A4Q9FI94"/>
<comment type="caution">
    <text evidence="4">The sequence shown here is derived from an EMBL/GenBank/DDBJ whole genome shotgun (WGS) entry which is preliminary data.</text>
</comment>
<feature type="transmembrane region" description="Helical" evidence="1">
    <location>
        <begin position="669"/>
        <end position="689"/>
    </location>
</feature>
<evidence type="ECO:0000313" key="5">
    <source>
        <dbReference type="Proteomes" id="UP000291142"/>
    </source>
</evidence>
<dbReference type="Proteomes" id="UP000291142">
    <property type="component" value="Unassembled WGS sequence"/>
</dbReference>
<evidence type="ECO:0000313" key="4">
    <source>
        <dbReference type="EMBL" id="TBN06721.1"/>
    </source>
</evidence>
<protein>
    <submittedName>
        <fullName evidence="4">DUF3857 domain-containing protein</fullName>
    </submittedName>
</protein>
<keyword evidence="1" id="KW-0812">Transmembrane</keyword>
<evidence type="ECO:0000259" key="2">
    <source>
        <dbReference type="Pfam" id="PF01841"/>
    </source>
</evidence>
<feature type="domain" description="DUF3857" evidence="3">
    <location>
        <begin position="69"/>
        <end position="228"/>
    </location>
</feature>
<name>A0A4Q9FI94_9FLAO</name>
<dbReference type="Gene3D" id="2.60.120.1130">
    <property type="match status" value="1"/>
</dbReference>
<dbReference type="InterPro" id="IPR002931">
    <property type="entry name" value="Transglutaminase-like"/>
</dbReference>
<dbReference type="Pfam" id="PF12969">
    <property type="entry name" value="DUF3857"/>
    <property type="match status" value="1"/>
</dbReference>
<organism evidence="4 5">
    <name type="scientific">Hyunsoonleella flava</name>
    <dbReference type="NCBI Taxonomy" id="2527939"/>
    <lineage>
        <taxon>Bacteria</taxon>
        <taxon>Pseudomonadati</taxon>
        <taxon>Bacteroidota</taxon>
        <taxon>Flavobacteriia</taxon>
        <taxon>Flavobacteriales</taxon>
        <taxon>Flavobacteriaceae</taxon>
    </lineage>
</organism>
<keyword evidence="1" id="KW-1133">Transmembrane helix</keyword>
<proteinExistence type="predicted"/>
<evidence type="ECO:0000259" key="3">
    <source>
        <dbReference type="Pfam" id="PF12969"/>
    </source>
</evidence>
<dbReference type="InterPro" id="IPR024618">
    <property type="entry name" value="DUF3857"/>
</dbReference>
<feature type="domain" description="Transglutaminase-like" evidence="2">
    <location>
        <begin position="282"/>
        <end position="352"/>
    </location>
</feature>
<dbReference type="SUPFAM" id="SSF54001">
    <property type="entry name" value="Cysteine proteinases"/>
    <property type="match status" value="1"/>
</dbReference>